<dbReference type="EMBL" id="WNTK01103287">
    <property type="protein sequence ID" value="KAG9460180.1"/>
    <property type="molecule type" value="Genomic_DNA"/>
</dbReference>
<evidence type="ECO:0000313" key="2">
    <source>
        <dbReference type="Proteomes" id="UP000770717"/>
    </source>
</evidence>
<protein>
    <submittedName>
        <fullName evidence="1">Uncharacterized protein</fullName>
    </submittedName>
</protein>
<dbReference type="AlphaFoldDB" id="A0A8J6E2J1"/>
<sequence length="79" mass="8933">MIVRVEQVAIEDCGRDCLQSRHCHRICVYHPAESFLQVGENKSYLYSALSSNLLPPTKLGTHFTGRMEGLSRLPEPCKD</sequence>
<organism evidence="1 2">
    <name type="scientific">Eleutherodactylus coqui</name>
    <name type="common">Puerto Rican coqui</name>
    <dbReference type="NCBI Taxonomy" id="57060"/>
    <lineage>
        <taxon>Eukaryota</taxon>
        <taxon>Metazoa</taxon>
        <taxon>Chordata</taxon>
        <taxon>Craniata</taxon>
        <taxon>Vertebrata</taxon>
        <taxon>Euteleostomi</taxon>
        <taxon>Amphibia</taxon>
        <taxon>Batrachia</taxon>
        <taxon>Anura</taxon>
        <taxon>Neobatrachia</taxon>
        <taxon>Hyloidea</taxon>
        <taxon>Eleutherodactylidae</taxon>
        <taxon>Eleutherodactylinae</taxon>
        <taxon>Eleutherodactylus</taxon>
        <taxon>Eleutherodactylus</taxon>
    </lineage>
</organism>
<proteinExistence type="predicted"/>
<comment type="caution">
    <text evidence="1">The sequence shown here is derived from an EMBL/GenBank/DDBJ whole genome shotgun (WGS) entry which is preliminary data.</text>
</comment>
<name>A0A8J6E2J1_ELECQ</name>
<gene>
    <name evidence="1" type="ORF">GDO78_013756</name>
</gene>
<accession>A0A8J6E2J1</accession>
<reference evidence="1" key="1">
    <citation type="thesis" date="2020" institute="ProQuest LLC" country="789 East Eisenhower Parkway, Ann Arbor, MI, USA">
        <title>Comparative Genomics and Chromosome Evolution.</title>
        <authorList>
            <person name="Mudd A.B."/>
        </authorList>
    </citation>
    <scope>NUCLEOTIDE SEQUENCE</scope>
    <source>
        <strain evidence="1">HN-11 Male</strain>
        <tissue evidence="1">Kidney and liver</tissue>
    </source>
</reference>
<evidence type="ECO:0000313" key="1">
    <source>
        <dbReference type="EMBL" id="KAG9460180.1"/>
    </source>
</evidence>
<keyword evidence="2" id="KW-1185">Reference proteome</keyword>
<dbReference type="Proteomes" id="UP000770717">
    <property type="component" value="Unassembled WGS sequence"/>
</dbReference>